<evidence type="ECO:0000313" key="4">
    <source>
        <dbReference type="Proteomes" id="UP000247389"/>
    </source>
</evidence>
<dbReference type="InterPro" id="IPR003664">
    <property type="entry name" value="FA_synthesis"/>
</dbReference>
<reference evidence="3 5" key="1">
    <citation type="submission" date="2016-10" db="EMBL/GenBank/DDBJ databases">
        <authorList>
            <person name="Varghese N."/>
            <person name="Submissions S."/>
        </authorList>
    </citation>
    <scope>NUCLEOTIDE SEQUENCE [LARGE SCALE GENOMIC DNA]</scope>
    <source>
        <strain evidence="3 5">WG10</strain>
    </source>
</reference>
<organism evidence="3 5">
    <name type="scientific">Halanaerobium congolense</name>
    <dbReference type="NCBI Taxonomy" id="54121"/>
    <lineage>
        <taxon>Bacteria</taxon>
        <taxon>Bacillati</taxon>
        <taxon>Bacillota</taxon>
        <taxon>Clostridia</taxon>
        <taxon>Halanaerobiales</taxon>
        <taxon>Halanaerobiaceae</taxon>
        <taxon>Halanaerobium</taxon>
    </lineage>
</organism>
<name>A0A1G6PQ29_9FIRM</name>
<dbReference type="Proteomes" id="UP000247389">
    <property type="component" value="Unassembled WGS sequence"/>
</dbReference>
<dbReference type="EMBL" id="QICM01000027">
    <property type="protein sequence ID" value="PXV62929.1"/>
    <property type="molecule type" value="Genomic_DNA"/>
</dbReference>
<dbReference type="AlphaFoldDB" id="A0A1G6PQ29"/>
<dbReference type="GO" id="GO:0006633">
    <property type="term" value="P:fatty acid biosynthetic process"/>
    <property type="evidence" value="ECO:0007669"/>
    <property type="project" value="InterPro"/>
</dbReference>
<dbReference type="PIRSF" id="PIRSF036593">
    <property type="entry name" value="GrdD"/>
    <property type="match status" value="1"/>
</dbReference>
<dbReference type="InterPro" id="IPR012116">
    <property type="entry name" value="Gly_reductase_pC_asu"/>
</dbReference>
<dbReference type="Gene3D" id="3.40.718.10">
    <property type="entry name" value="Isopropylmalate Dehydrogenase"/>
    <property type="match status" value="1"/>
</dbReference>
<dbReference type="EMBL" id="FMYT01000015">
    <property type="protein sequence ID" value="SDC82320.1"/>
    <property type="molecule type" value="Genomic_DNA"/>
</dbReference>
<dbReference type="NCBIfam" id="NF040747">
    <property type="entry name" value="reduct_C_alpha"/>
    <property type="match status" value="1"/>
</dbReference>
<evidence type="ECO:0000313" key="5">
    <source>
        <dbReference type="Proteomes" id="UP000324896"/>
    </source>
</evidence>
<evidence type="ECO:0000313" key="3">
    <source>
        <dbReference type="EMBL" id="SDC82320.1"/>
    </source>
</evidence>
<dbReference type="SUPFAM" id="SSF53659">
    <property type="entry name" value="Isocitrate/Isopropylmalate dehydrogenase-like"/>
    <property type="match status" value="1"/>
</dbReference>
<protein>
    <submittedName>
        <fullName evidence="3">Fatty acid synthesis protein</fullName>
    </submittedName>
</protein>
<dbReference type="GO" id="GO:0016747">
    <property type="term" value="F:acyltransferase activity, transferring groups other than amino-acyl groups"/>
    <property type="evidence" value="ECO:0007669"/>
    <property type="project" value="InterPro"/>
</dbReference>
<sequence>MTDKVKERVAGVFNEVAAAIESGQFGQKKKIGLTLLDSEHGIDELKKAARLAENNYNDLEVELIGCEGDKCSCLADAHSIMDQKLEENEIDAAVTLHYNFPLGVSTVGRVVTPGQGKEMLIATTTGTTDTNRVPSMLKNTIYGIAAAKSLGIEKPTVGILNVEGARLVEKNLRKLKENGYEFEFAASVRADGGSVMRGNDLLLGVPDIMVTDTLTGNMLMKVFSAFNTGGQYEAVGYGYGPGVGEDYDKLIGIISRASGAPVIANAIKFMAEVSKGNLLEITEIEMKAANNAGLKNIISEIKNSSSTAETEAVKEPTKKITDEEIAGIDILEIDAAKETLWKKDIYAETGMGCTGPVILIAEEDEAEARAELKKAGFVE</sequence>
<reference evidence="2 4" key="2">
    <citation type="submission" date="2018-04" db="EMBL/GenBank/DDBJ databases">
        <title>Subsurface microbial communities from deep shales in Ohio and West Virginia, USA.</title>
        <authorList>
            <person name="Wrighton K."/>
        </authorList>
    </citation>
    <scope>NUCLEOTIDE SEQUENCE [LARGE SCALE GENOMIC DNA]</scope>
    <source>
        <strain evidence="2 4">MSL28</strain>
    </source>
</reference>
<dbReference type="RefSeq" id="WP_089723252.1">
    <property type="nucleotide sequence ID" value="NZ_FMYT01000015.1"/>
</dbReference>
<evidence type="ECO:0000256" key="1">
    <source>
        <dbReference type="PIRSR" id="PIRSR036593-50"/>
    </source>
</evidence>
<proteinExistence type="predicted"/>
<dbReference type="Pfam" id="PF02504">
    <property type="entry name" value="FA_synthesis"/>
    <property type="match status" value="1"/>
</dbReference>
<feature type="active site" evidence="1">
    <location>
        <position position="353"/>
    </location>
</feature>
<dbReference type="Proteomes" id="UP000324896">
    <property type="component" value="Unassembled WGS sequence"/>
</dbReference>
<accession>A0A1G6PQ29</accession>
<gene>
    <name evidence="2" type="ORF">C8C78_1273</name>
    <name evidence="3" type="ORF">SAMN04488597_11526</name>
</gene>
<evidence type="ECO:0000313" key="2">
    <source>
        <dbReference type="EMBL" id="PXV62929.1"/>
    </source>
</evidence>